<sequence length="140" mass="15706">MSYLWSFAGLAIGLFGLYSWYVETYTDSPIAALWREMGDRNDKNTSGDSLSPLFISTGFSLFALAAILTDLLPNIRIILIPSLSIAIVGLALIVIGFICFFPFPVPRWADARYQYMKRHGMLDENGDPLPQFELSEEEDS</sequence>
<name>A0A0V8S054_9ACTO</name>
<comment type="caution">
    <text evidence="2">The sequence shown here is derived from an EMBL/GenBank/DDBJ whole genome shotgun (WGS) entry which is preliminary data.</text>
</comment>
<evidence type="ECO:0000256" key="1">
    <source>
        <dbReference type="SAM" id="Phobius"/>
    </source>
</evidence>
<reference evidence="2 3" key="1">
    <citation type="submission" date="2015-10" db="EMBL/GenBank/DDBJ databases">
        <title>Draft Genome of Actinomyces odontolyticus subsp. actinosynbacter strain XH001.</title>
        <authorList>
            <person name="Mclean J.S."/>
            <person name="He X."/>
        </authorList>
    </citation>
    <scope>NUCLEOTIDE SEQUENCE [LARGE SCALE GENOMIC DNA]</scope>
    <source>
        <strain evidence="2 3">XH001</strain>
    </source>
</reference>
<organism evidence="2 3">
    <name type="scientific">Schaalia odontolytica</name>
    <dbReference type="NCBI Taxonomy" id="1660"/>
    <lineage>
        <taxon>Bacteria</taxon>
        <taxon>Bacillati</taxon>
        <taxon>Actinomycetota</taxon>
        <taxon>Actinomycetes</taxon>
        <taxon>Actinomycetales</taxon>
        <taxon>Actinomycetaceae</taxon>
        <taxon>Schaalia</taxon>
    </lineage>
</organism>
<feature type="transmembrane region" description="Helical" evidence="1">
    <location>
        <begin position="79"/>
        <end position="103"/>
    </location>
</feature>
<dbReference type="OrthoDB" id="3257268at2"/>
<dbReference type="Proteomes" id="UP000054686">
    <property type="component" value="Unassembled WGS sequence"/>
</dbReference>
<gene>
    <name evidence="2" type="ORF">APY09_03195</name>
</gene>
<evidence type="ECO:0000313" key="2">
    <source>
        <dbReference type="EMBL" id="KSW13699.1"/>
    </source>
</evidence>
<protein>
    <submittedName>
        <fullName evidence="2">Uncharacterized protein</fullName>
    </submittedName>
</protein>
<keyword evidence="1" id="KW-0812">Transmembrane</keyword>
<keyword evidence="1" id="KW-0472">Membrane</keyword>
<dbReference type="EMBL" id="LLVT01000001">
    <property type="protein sequence ID" value="KSW13699.1"/>
    <property type="molecule type" value="Genomic_DNA"/>
</dbReference>
<feature type="transmembrane region" description="Helical" evidence="1">
    <location>
        <begin position="53"/>
        <end position="72"/>
    </location>
</feature>
<evidence type="ECO:0000313" key="3">
    <source>
        <dbReference type="Proteomes" id="UP000054686"/>
    </source>
</evidence>
<proteinExistence type="predicted"/>
<dbReference type="AlphaFoldDB" id="A0A0V8S054"/>
<dbReference type="RefSeq" id="WP_060566420.1">
    <property type="nucleotide sequence ID" value="NZ_CP040006.1"/>
</dbReference>
<keyword evidence="1" id="KW-1133">Transmembrane helix</keyword>
<accession>A0A0V8S054</accession>